<evidence type="ECO:0000256" key="4">
    <source>
        <dbReference type="ARBA" id="ARBA00022989"/>
    </source>
</evidence>
<comment type="subcellular location">
    <subcellularLocation>
        <location evidence="1">Membrane</location>
        <topology evidence="1">Multi-pass membrane protein</topology>
    </subcellularLocation>
</comment>
<dbReference type="InterPro" id="IPR020846">
    <property type="entry name" value="MFS_dom"/>
</dbReference>
<dbReference type="InterPro" id="IPR036259">
    <property type="entry name" value="MFS_trans_sf"/>
</dbReference>
<dbReference type="Gene3D" id="1.20.1250.20">
    <property type="entry name" value="MFS general substrate transporter like domains"/>
    <property type="match status" value="2"/>
</dbReference>
<feature type="transmembrane region" description="Helical" evidence="6">
    <location>
        <begin position="41"/>
        <end position="65"/>
    </location>
</feature>
<dbReference type="PROSITE" id="PS50850">
    <property type="entry name" value="MFS"/>
    <property type="match status" value="1"/>
</dbReference>
<dbReference type="Proteomes" id="UP001324634">
    <property type="component" value="Chromosome"/>
</dbReference>
<evidence type="ECO:0000313" key="9">
    <source>
        <dbReference type="Proteomes" id="UP001324634"/>
    </source>
</evidence>
<evidence type="ECO:0000256" key="5">
    <source>
        <dbReference type="ARBA" id="ARBA00023136"/>
    </source>
</evidence>
<feature type="transmembrane region" description="Helical" evidence="6">
    <location>
        <begin position="284"/>
        <end position="305"/>
    </location>
</feature>
<name>A0AAX4HJ35_9BACT</name>
<keyword evidence="2" id="KW-0813">Transport</keyword>
<dbReference type="PANTHER" id="PTHR12778:SF10">
    <property type="entry name" value="MAJOR FACILITATOR SUPERFAMILY DOMAIN-CONTAINING PROTEIN 3"/>
    <property type="match status" value="1"/>
</dbReference>
<evidence type="ECO:0000313" key="8">
    <source>
        <dbReference type="EMBL" id="WPU63250.1"/>
    </source>
</evidence>
<feature type="transmembrane region" description="Helical" evidence="6">
    <location>
        <begin position="171"/>
        <end position="188"/>
    </location>
</feature>
<feature type="transmembrane region" description="Helical" evidence="6">
    <location>
        <begin position="77"/>
        <end position="96"/>
    </location>
</feature>
<evidence type="ECO:0000256" key="6">
    <source>
        <dbReference type="SAM" id="Phobius"/>
    </source>
</evidence>
<dbReference type="InterPro" id="IPR004752">
    <property type="entry name" value="AmpG_permease/AT-1"/>
</dbReference>
<dbReference type="RefSeq" id="WP_321389609.1">
    <property type="nucleotide sequence ID" value="NZ_CP139487.1"/>
</dbReference>
<feature type="transmembrane region" description="Helical" evidence="6">
    <location>
        <begin position="376"/>
        <end position="396"/>
    </location>
</feature>
<proteinExistence type="predicted"/>
<reference evidence="8 9" key="1">
    <citation type="submission" date="2023-11" db="EMBL/GenBank/DDBJ databases">
        <title>Peredibacter starrii A3.12.</title>
        <authorList>
            <person name="Mitchell R.J."/>
        </authorList>
    </citation>
    <scope>NUCLEOTIDE SEQUENCE [LARGE SCALE GENOMIC DNA]</scope>
    <source>
        <strain evidence="8 9">A3.12</strain>
    </source>
</reference>
<keyword evidence="9" id="KW-1185">Reference proteome</keyword>
<organism evidence="8 9">
    <name type="scientific">Peredibacter starrii</name>
    <dbReference type="NCBI Taxonomy" id="28202"/>
    <lineage>
        <taxon>Bacteria</taxon>
        <taxon>Pseudomonadati</taxon>
        <taxon>Bdellovibrionota</taxon>
        <taxon>Bacteriovoracia</taxon>
        <taxon>Bacteriovoracales</taxon>
        <taxon>Bacteriovoracaceae</taxon>
        <taxon>Peredibacter</taxon>
    </lineage>
</organism>
<dbReference type="NCBIfam" id="TIGR00901">
    <property type="entry name" value="2A0125"/>
    <property type="match status" value="1"/>
</dbReference>
<gene>
    <name evidence="8" type="ORF">SOO65_11195</name>
</gene>
<dbReference type="AlphaFoldDB" id="A0AAX4HJ35"/>
<evidence type="ECO:0000256" key="1">
    <source>
        <dbReference type="ARBA" id="ARBA00004141"/>
    </source>
</evidence>
<sequence length="407" mass="44688">MKKIFSTRMLSMLLIGYSAGLPLLLIGSTLQAWMTDEGVDLTAIGLVSLLGLPYVFKFLWAPLLDRYKLPFLSRRKGWMLLFQVMLVLCILGLSLTNPKTDINLVCVWAFLIAFFSASQDVVLDAYRREILPDEELGLGSSLYITGYRLAMLVSGALALILADTIPWKDVYMWLAVFMAPAILFTFLAPKENHHIPIPANLKAAVVGPLKDFFTRKGAWIMLLFILMYKVGDSMASNMTTPFILDIGYSKTDIGTVAKTFGMVATILGGILGGTMMLRMNMRYSLITFGILQAVSTLGFAALPAMPVTFMSLALIIAFENLASGMGTAAYSAYMASLTNKQFTATQYALLTALMGIPRVILASPTGWMAKQMGWEMFFVVCTLVAVPGLLLLIPVFRLEKPAQKAAI</sequence>
<keyword evidence="5 6" id="KW-0472">Membrane</keyword>
<dbReference type="GO" id="GO:0016020">
    <property type="term" value="C:membrane"/>
    <property type="evidence" value="ECO:0007669"/>
    <property type="project" value="UniProtKB-SubCell"/>
</dbReference>
<feature type="transmembrane region" description="Helical" evidence="6">
    <location>
        <begin position="218"/>
        <end position="236"/>
    </location>
</feature>
<dbReference type="Pfam" id="PF07690">
    <property type="entry name" value="MFS_1"/>
    <property type="match status" value="1"/>
</dbReference>
<feature type="transmembrane region" description="Helical" evidence="6">
    <location>
        <begin position="256"/>
        <end position="277"/>
    </location>
</feature>
<evidence type="ECO:0000256" key="2">
    <source>
        <dbReference type="ARBA" id="ARBA00022448"/>
    </source>
</evidence>
<evidence type="ECO:0000259" key="7">
    <source>
        <dbReference type="PROSITE" id="PS50850"/>
    </source>
</evidence>
<accession>A0AAX4HJ35</accession>
<keyword evidence="4 6" id="KW-1133">Transmembrane helix</keyword>
<dbReference type="GO" id="GO:0022857">
    <property type="term" value="F:transmembrane transporter activity"/>
    <property type="evidence" value="ECO:0007669"/>
    <property type="project" value="InterPro"/>
</dbReference>
<dbReference type="SUPFAM" id="SSF103473">
    <property type="entry name" value="MFS general substrate transporter"/>
    <property type="match status" value="1"/>
</dbReference>
<feature type="domain" description="Major facilitator superfamily (MFS) profile" evidence="7">
    <location>
        <begin position="4"/>
        <end position="400"/>
    </location>
</feature>
<protein>
    <submittedName>
        <fullName evidence="8">AmpG family muropeptide MFS transporter</fullName>
    </submittedName>
</protein>
<feature type="transmembrane region" description="Helical" evidence="6">
    <location>
        <begin position="311"/>
        <end position="335"/>
    </location>
</feature>
<feature type="transmembrane region" description="Helical" evidence="6">
    <location>
        <begin position="347"/>
        <end position="364"/>
    </location>
</feature>
<dbReference type="CDD" id="cd17486">
    <property type="entry name" value="MFS_AmpG_like"/>
    <property type="match status" value="1"/>
</dbReference>
<dbReference type="EMBL" id="CP139487">
    <property type="protein sequence ID" value="WPU63250.1"/>
    <property type="molecule type" value="Genomic_DNA"/>
</dbReference>
<evidence type="ECO:0000256" key="3">
    <source>
        <dbReference type="ARBA" id="ARBA00022692"/>
    </source>
</evidence>
<dbReference type="InterPro" id="IPR011701">
    <property type="entry name" value="MFS"/>
</dbReference>
<keyword evidence="3 6" id="KW-0812">Transmembrane</keyword>
<feature type="transmembrane region" description="Helical" evidence="6">
    <location>
        <begin position="147"/>
        <end position="165"/>
    </location>
</feature>
<dbReference type="PANTHER" id="PTHR12778">
    <property type="entry name" value="SOLUTE CARRIER FAMILY 33 ACETYL-COA TRANSPORTER -RELATED"/>
    <property type="match status" value="1"/>
</dbReference>
<feature type="transmembrane region" description="Helical" evidence="6">
    <location>
        <begin position="102"/>
        <end position="126"/>
    </location>
</feature>
<dbReference type="KEGG" id="psti:SOO65_11195"/>